<gene>
    <name evidence="2" type="ORF">HPBE_LOCUS16543</name>
</gene>
<reference evidence="2 3" key="1">
    <citation type="submission" date="2018-11" db="EMBL/GenBank/DDBJ databases">
        <authorList>
            <consortium name="Pathogen Informatics"/>
        </authorList>
    </citation>
    <scope>NUCLEOTIDE SEQUENCE [LARGE SCALE GENOMIC DNA]</scope>
</reference>
<organism evidence="2">
    <name type="scientific">Heligmosomoides polygyrus</name>
    <name type="common">Parasitic roundworm</name>
    <dbReference type="NCBI Taxonomy" id="6339"/>
    <lineage>
        <taxon>Eukaryota</taxon>
        <taxon>Metazoa</taxon>
        <taxon>Ecdysozoa</taxon>
        <taxon>Nematoda</taxon>
        <taxon>Chromadorea</taxon>
        <taxon>Rhabditida</taxon>
        <taxon>Rhabditina</taxon>
        <taxon>Rhabditomorpha</taxon>
        <taxon>Strongyloidea</taxon>
        <taxon>Heligmosomidae</taxon>
        <taxon>Heligmosomoides</taxon>
    </lineage>
</organism>
<feature type="transmembrane region" description="Helical" evidence="1">
    <location>
        <begin position="560"/>
        <end position="581"/>
    </location>
</feature>
<evidence type="ECO:0000313" key="3">
    <source>
        <dbReference type="Proteomes" id="UP000050761"/>
    </source>
</evidence>
<dbReference type="Proteomes" id="UP000050761">
    <property type="component" value="Unassembled WGS sequence"/>
</dbReference>
<reference evidence="4" key="2">
    <citation type="submission" date="2019-09" db="UniProtKB">
        <authorList>
            <consortium name="WormBaseParasite"/>
        </authorList>
    </citation>
    <scope>IDENTIFICATION</scope>
</reference>
<name>A0A3P8E1N1_HELPZ</name>
<accession>A0A3P8E1N1</accession>
<dbReference type="AlphaFoldDB" id="A0A3P8E1N1"/>
<keyword evidence="1" id="KW-0812">Transmembrane</keyword>
<proteinExistence type="predicted"/>
<evidence type="ECO:0000313" key="4">
    <source>
        <dbReference type="WBParaSite" id="HPBE_0001654401-mRNA-1"/>
    </source>
</evidence>
<dbReference type="WBParaSite" id="HPBE_0001654401-mRNA-1">
    <property type="protein sequence ID" value="HPBE_0001654401-mRNA-1"/>
    <property type="gene ID" value="HPBE_0001654401"/>
</dbReference>
<keyword evidence="1" id="KW-0472">Membrane</keyword>
<protein>
    <submittedName>
        <fullName evidence="4">Integrase catalytic domain-containing protein</fullName>
    </submittedName>
</protein>
<evidence type="ECO:0000256" key="1">
    <source>
        <dbReference type="SAM" id="Phobius"/>
    </source>
</evidence>
<sequence>MVSILLAEFGVPDDNNAPTREEKKIARRFAAILYFNDGPTFLPRALLYFGYKFPLRDDGSLTSFSEKEELRGRGVVSEEQLAKALYPGYDKQFYDRRKIFVEVREEIRTLVGALDTPFWRDAVLHHVADMEADLDGAVAAWMADPAFTRTEYIVKFITLLRDWPHDPIGSPDVATYLSDVVKNMAELNASKVNELTAWPQLIGRDTGSSTHDELKTFMKRPDGKLTVRIRRESIEDEARAGCPSLVGHDALKEVVEKDPRRPLREIERNLGVSHAAAADCLKQLDMMKNSTEKRPLRYSEIKVLDEEEEKEIGKKEPLPIMDHKANLKVLGGGKKNTLGKEFEAMMSISPYKEKGIALFSTLWESNKELAAAKVYKEKLYKMRFVGLPLNGTKPEVASHPGIYIDEAPCGEEKYDCLKLAECRGMNIKSKIEEELEQEADPCAEYESEIETIFIERDHTDVPVFPGRSYRLRLREEVFATDATRASWRVSSRTPGNFDTSRACLEQGTVLQKNGDLLMTTITSRDARRHIEITLSDGRKISIQLVNAGLKLGLGDDSGVFIAWAVALTVFLFLLGLFTTVVHNRRRARMQQILLNRMRKRLRAEGKL</sequence>
<keyword evidence="3" id="KW-1185">Reference proteome</keyword>
<dbReference type="EMBL" id="UZAH01029478">
    <property type="protein sequence ID" value="VDP06289.1"/>
    <property type="molecule type" value="Genomic_DNA"/>
</dbReference>
<keyword evidence="1" id="KW-1133">Transmembrane helix</keyword>
<dbReference type="OrthoDB" id="5847749at2759"/>
<evidence type="ECO:0000313" key="2">
    <source>
        <dbReference type="EMBL" id="VDP06289.1"/>
    </source>
</evidence>